<comment type="caution">
    <text evidence="3">The sequence shown here is derived from an EMBL/GenBank/DDBJ whole genome shotgun (WGS) entry which is preliminary data.</text>
</comment>
<feature type="compositionally biased region" description="Basic and acidic residues" evidence="1">
    <location>
        <begin position="1"/>
        <end position="12"/>
    </location>
</feature>
<dbReference type="GO" id="GO:0003743">
    <property type="term" value="F:translation initiation factor activity"/>
    <property type="evidence" value="ECO:0007669"/>
    <property type="project" value="UniProtKB-KW"/>
</dbReference>
<feature type="domain" description="Replication initiation protein-like C-terminal" evidence="2">
    <location>
        <begin position="198"/>
        <end position="326"/>
    </location>
</feature>
<feature type="compositionally biased region" description="Basic residues" evidence="1">
    <location>
        <begin position="43"/>
        <end position="52"/>
    </location>
</feature>
<dbReference type="RefSeq" id="WP_347167189.1">
    <property type="nucleotide sequence ID" value="NZ_JBDNCH010000002.1"/>
</dbReference>
<proteinExistence type="predicted"/>
<feature type="compositionally biased region" description="Basic and acidic residues" evidence="1">
    <location>
        <begin position="53"/>
        <end position="66"/>
    </location>
</feature>
<evidence type="ECO:0000259" key="2">
    <source>
        <dbReference type="Pfam" id="PF02486"/>
    </source>
</evidence>
<name>A0AAW9SPT2_9RHOB</name>
<reference evidence="3 4" key="1">
    <citation type="submission" date="2024-05" db="EMBL/GenBank/DDBJ databases">
        <title>Genome sequence of Ponticoccus litoralis KCCM 90028.</title>
        <authorList>
            <person name="Kim J.M."/>
            <person name="Lee J.K."/>
            <person name="Choi B.J."/>
            <person name="Bayburt H."/>
            <person name="Baek J.H."/>
            <person name="Jeon C.O."/>
        </authorList>
    </citation>
    <scope>NUCLEOTIDE SEQUENCE [LARGE SCALE GENOMIC DNA]</scope>
    <source>
        <strain evidence="3 4">KCCM 90028</strain>
    </source>
</reference>
<dbReference type="Pfam" id="PF02486">
    <property type="entry name" value="Rep_trans"/>
    <property type="match status" value="1"/>
</dbReference>
<dbReference type="EMBL" id="JBDNCH010000002">
    <property type="protein sequence ID" value="MEN9062191.1"/>
    <property type="molecule type" value="Genomic_DNA"/>
</dbReference>
<gene>
    <name evidence="3" type="ORF">ABFB10_15480</name>
</gene>
<feature type="region of interest" description="Disordered" evidence="1">
    <location>
        <begin position="225"/>
        <end position="245"/>
    </location>
</feature>
<feature type="region of interest" description="Disordered" evidence="1">
    <location>
        <begin position="1"/>
        <end position="68"/>
    </location>
</feature>
<keyword evidence="3" id="KW-0396">Initiation factor</keyword>
<keyword evidence="4" id="KW-1185">Reference proteome</keyword>
<evidence type="ECO:0000256" key="1">
    <source>
        <dbReference type="SAM" id="MobiDB-lite"/>
    </source>
</evidence>
<protein>
    <submittedName>
        <fullName evidence="3">Replication initiation factor domain-containing protein</fullName>
    </submittedName>
</protein>
<accession>A0AAW9SPT2</accession>
<dbReference type="Proteomes" id="UP001428774">
    <property type="component" value="Unassembled WGS sequence"/>
</dbReference>
<evidence type="ECO:0000313" key="4">
    <source>
        <dbReference type="Proteomes" id="UP001428774"/>
    </source>
</evidence>
<dbReference type="InterPro" id="IPR003491">
    <property type="entry name" value="REP-like_C"/>
</dbReference>
<organism evidence="3 4">
    <name type="scientific">Ponticoccus litoralis</name>
    <dbReference type="NCBI Taxonomy" id="422297"/>
    <lineage>
        <taxon>Bacteria</taxon>
        <taxon>Pseudomonadati</taxon>
        <taxon>Pseudomonadota</taxon>
        <taxon>Alphaproteobacteria</taxon>
        <taxon>Rhodobacterales</taxon>
        <taxon>Roseobacteraceae</taxon>
        <taxon>Ponticoccus</taxon>
    </lineage>
</organism>
<keyword evidence="3" id="KW-0648">Protein biosynthesis</keyword>
<sequence length="594" mass="65723">MESIMSEKHLESNIEAPALTGQPPSCNTGAKKTAHHNSDQKHPRTRKGRPKLTQHEKDQIDDEKKSSPLTVDLEKISSISTMFETFEFDWWEGTVLSAKTISGHFDPDYPDEERSAATALVGIVREIGLLPNFGNIGGQNGYRASIPCHPSIGELDVHATVSHASRDSMPHIHFYGAGGACPVHVEAYKRASVPTLLSRADVRLDITRPCLFEDLTEALIRHEAERDDARRKSNPGSKPTSSYRVIDSGHQGRTLYLGAPTSRFRLRIYQKDLQRAAAGEIPWSEADPDLFRIEGQFRPDSGSKMSYALMSASEMARSNPTMRRVLRTLGELIGVDGEVEIVKAREIAKARTARSSADHGMRQYAATFARAALSDLVEEQAREVTHFEELAKSGDTEDLTPVVLPPTADDVSERAIRDFREWMFAYPVAQDVINAFGLQLTGEGVDVATAIVQLAEEQVAKGLRNKLAGMAATVDMCHEFGDDARAAEILEAIEGLKGEVARIEDFYGNKLQNVWIARLSVRDYLDGLENYIAKLHHLPGEMEDVNIIQLSDYLPQRSQFALRPGLHIQLGGIPFEMSQFSYLDATDALISGAM</sequence>
<feature type="compositionally biased region" description="Polar residues" evidence="1">
    <location>
        <begin position="234"/>
        <end position="243"/>
    </location>
</feature>
<dbReference type="AlphaFoldDB" id="A0AAW9SPT2"/>
<evidence type="ECO:0000313" key="3">
    <source>
        <dbReference type="EMBL" id="MEN9062191.1"/>
    </source>
</evidence>